<keyword evidence="2" id="KW-0808">Transferase</keyword>
<dbReference type="InterPro" id="IPR041698">
    <property type="entry name" value="Methyltransf_25"/>
</dbReference>
<dbReference type="CDD" id="cd02440">
    <property type="entry name" value="AdoMet_MTases"/>
    <property type="match status" value="1"/>
</dbReference>
<dbReference type="SUPFAM" id="SSF53335">
    <property type="entry name" value="S-adenosyl-L-methionine-dependent methyltransferases"/>
    <property type="match status" value="1"/>
</dbReference>
<comment type="caution">
    <text evidence="2">The sequence shown here is derived from an EMBL/GenBank/DDBJ whole genome shotgun (WGS) entry which is preliminary data.</text>
</comment>
<dbReference type="EMBL" id="JAHEWS010000004">
    <property type="protein sequence ID" value="MBT1586952.1"/>
    <property type="molecule type" value="Genomic_DNA"/>
</dbReference>
<protein>
    <submittedName>
        <fullName evidence="2">Class I SAM-dependent methyltransferase</fullName>
    </submittedName>
</protein>
<evidence type="ECO:0000313" key="2">
    <source>
        <dbReference type="EMBL" id="MBT1586952.1"/>
    </source>
</evidence>
<dbReference type="Proteomes" id="UP001519641">
    <property type="component" value="Unassembled WGS sequence"/>
</dbReference>
<dbReference type="Gene3D" id="3.40.50.150">
    <property type="entry name" value="Vaccinia Virus protein VP39"/>
    <property type="match status" value="1"/>
</dbReference>
<gene>
    <name evidence="2" type="ORF">KK097_03890</name>
</gene>
<organism evidence="2 3">
    <name type="scientific">Curtobacterium aurantiacum</name>
    <dbReference type="NCBI Taxonomy" id="3236919"/>
    <lineage>
        <taxon>Bacteria</taxon>
        <taxon>Bacillati</taxon>
        <taxon>Actinomycetota</taxon>
        <taxon>Actinomycetes</taxon>
        <taxon>Micrococcales</taxon>
        <taxon>Microbacteriaceae</taxon>
        <taxon>Curtobacterium</taxon>
    </lineage>
</organism>
<sequence>MIDSNIDRDRQDIDRSGGYGGAWASVYDRVFEHGGALEAEALGSLVAPASRIVELGAGTGRVAIPLARAGHTVRAVEVSSAMVDRLRDNLGAEDASTRARTTVVDADMRDHSETSGSADLVACVLGSISCLPDPADREGVVRRASSWLAPGGHLVVEAYDRATAVGRFGIEPLPVVTERPDGARLTSTYRLDTAADTWSVAHRWEEPRSVTQFDERVAFVEPDELAAWAEDAGLERVALLGDWYGTPYEAGENPLWVAVLRRPA</sequence>
<name>A0ABS5VG17_9MICO</name>
<reference evidence="2 3" key="1">
    <citation type="submission" date="2021-05" db="EMBL/GenBank/DDBJ databases">
        <title>Whole genome sequence of Curtobacterium flaccumfaciens pv. flaccumfaciens strain CFBP 8819.</title>
        <authorList>
            <person name="Osdaghi E."/>
            <person name="Taghouti G."/>
            <person name="Portier P."/>
            <person name="Fazliarab A."/>
            <person name="Taghavi S.M."/>
            <person name="Briand M."/>
            <person name="Le-Saux M."/>
            <person name="Jacques M.-A."/>
        </authorList>
    </citation>
    <scope>NUCLEOTIDE SEQUENCE [LARGE SCALE GENOMIC DNA]</scope>
    <source>
        <strain evidence="2 3">CFBP 8819</strain>
    </source>
</reference>
<keyword evidence="3" id="KW-1185">Reference proteome</keyword>
<dbReference type="GO" id="GO:0008168">
    <property type="term" value="F:methyltransferase activity"/>
    <property type="evidence" value="ECO:0007669"/>
    <property type="project" value="UniProtKB-KW"/>
</dbReference>
<evidence type="ECO:0000313" key="3">
    <source>
        <dbReference type="Proteomes" id="UP001519641"/>
    </source>
</evidence>
<evidence type="ECO:0000259" key="1">
    <source>
        <dbReference type="Pfam" id="PF13649"/>
    </source>
</evidence>
<dbReference type="PANTHER" id="PTHR43591">
    <property type="entry name" value="METHYLTRANSFERASE"/>
    <property type="match status" value="1"/>
</dbReference>
<dbReference type="GO" id="GO:0032259">
    <property type="term" value="P:methylation"/>
    <property type="evidence" value="ECO:0007669"/>
    <property type="project" value="UniProtKB-KW"/>
</dbReference>
<feature type="domain" description="Methyltransferase" evidence="1">
    <location>
        <begin position="52"/>
        <end position="152"/>
    </location>
</feature>
<proteinExistence type="predicted"/>
<dbReference type="RefSeq" id="WP_214543770.1">
    <property type="nucleotide sequence ID" value="NZ_JAHEWN010000005.1"/>
</dbReference>
<dbReference type="InterPro" id="IPR029063">
    <property type="entry name" value="SAM-dependent_MTases_sf"/>
</dbReference>
<accession>A0ABS5VG17</accession>
<keyword evidence="2" id="KW-0489">Methyltransferase</keyword>
<dbReference type="Pfam" id="PF13649">
    <property type="entry name" value="Methyltransf_25"/>
    <property type="match status" value="1"/>
</dbReference>